<keyword evidence="1" id="KW-0472">Membrane</keyword>
<accession>A0A844ZE84</accession>
<proteinExistence type="predicted"/>
<protein>
    <submittedName>
        <fullName evidence="2">Uncharacterized protein</fullName>
    </submittedName>
</protein>
<sequence length="60" mass="6608">MTQTHKAILLAATMFGIAFLAVFDIVPEEFAQWAPLAILAIFPKVWLGQSSRCSLTRSAK</sequence>
<evidence type="ECO:0000256" key="1">
    <source>
        <dbReference type="SAM" id="Phobius"/>
    </source>
</evidence>
<comment type="caution">
    <text evidence="2">The sequence shown here is derived from an EMBL/GenBank/DDBJ whole genome shotgun (WGS) entry which is preliminary data.</text>
</comment>
<reference evidence="2 3" key="1">
    <citation type="submission" date="2019-12" db="EMBL/GenBank/DDBJ databases">
        <title>Genomic-based taxomic classification of the family Erythrobacteraceae.</title>
        <authorList>
            <person name="Xu L."/>
        </authorList>
    </citation>
    <scope>NUCLEOTIDE SEQUENCE [LARGE SCALE GENOMIC DNA]</scope>
    <source>
        <strain evidence="2 3">MCCC 1A09962</strain>
    </source>
</reference>
<dbReference type="OrthoDB" id="7428978at2"/>
<organism evidence="2 3">
    <name type="scientific">Parapontixanthobacter aurantiacus</name>
    <dbReference type="NCBI Taxonomy" id="1463599"/>
    <lineage>
        <taxon>Bacteria</taxon>
        <taxon>Pseudomonadati</taxon>
        <taxon>Pseudomonadota</taxon>
        <taxon>Alphaproteobacteria</taxon>
        <taxon>Sphingomonadales</taxon>
        <taxon>Erythrobacteraceae</taxon>
        <taxon>Parapontixanthobacter</taxon>
    </lineage>
</organism>
<keyword evidence="1" id="KW-0812">Transmembrane</keyword>
<dbReference type="AlphaFoldDB" id="A0A844ZE84"/>
<keyword evidence="3" id="KW-1185">Reference proteome</keyword>
<name>A0A844ZE84_9SPHN</name>
<dbReference type="Proteomes" id="UP000433104">
    <property type="component" value="Unassembled WGS sequence"/>
</dbReference>
<feature type="transmembrane region" description="Helical" evidence="1">
    <location>
        <begin position="30"/>
        <end position="47"/>
    </location>
</feature>
<dbReference type="EMBL" id="WTYW01000002">
    <property type="protein sequence ID" value="MXO86088.1"/>
    <property type="molecule type" value="Genomic_DNA"/>
</dbReference>
<evidence type="ECO:0000313" key="3">
    <source>
        <dbReference type="Proteomes" id="UP000433104"/>
    </source>
</evidence>
<feature type="transmembrane region" description="Helical" evidence="1">
    <location>
        <begin position="7"/>
        <end position="24"/>
    </location>
</feature>
<gene>
    <name evidence="2" type="ORF">GRI38_08615</name>
</gene>
<dbReference type="RefSeq" id="WP_160682648.1">
    <property type="nucleotide sequence ID" value="NZ_WTYW01000002.1"/>
</dbReference>
<evidence type="ECO:0000313" key="2">
    <source>
        <dbReference type="EMBL" id="MXO86088.1"/>
    </source>
</evidence>
<keyword evidence="1" id="KW-1133">Transmembrane helix</keyword>